<dbReference type="SUPFAM" id="SSF46689">
    <property type="entry name" value="Homeodomain-like"/>
    <property type="match status" value="2"/>
</dbReference>
<dbReference type="PROSITE" id="PS01124">
    <property type="entry name" value="HTH_ARAC_FAMILY_2"/>
    <property type="match status" value="1"/>
</dbReference>
<keyword evidence="2" id="KW-0238">DNA-binding</keyword>
<evidence type="ECO:0000259" key="4">
    <source>
        <dbReference type="PROSITE" id="PS01124"/>
    </source>
</evidence>
<dbReference type="InterPro" id="IPR020449">
    <property type="entry name" value="Tscrpt_reg_AraC-type_HTH"/>
</dbReference>
<evidence type="ECO:0000313" key="5">
    <source>
        <dbReference type="EMBL" id="QUS57784.1"/>
    </source>
</evidence>
<dbReference type="Proteomes" id="UP000680706">
    <property type="component" value="Chromosome"/>
</dbReference>
<dbReference type="InterPro" id="IPR009057">
    <property type="entry name" value="Homeodomain-like_sf"/>
</dbReference>
<reference evidence="5 6" key="1">
    <citation type="journal article" date="2021" name="Angew. Chem. Int. Ed. Engl.">
        <title>A novel family of nonribosomal peptides modulate collective behavior in Pseudovibrio bacteria isolated from marine sponges.</title>
        <authorList>
            <person name="Ioca L.P."/>
            <person name="Dai Y."/>
            <person name="Kunakom S."/>
            <person name="Diaz-Espinosa J."/>
            <person name="Krunic A."/>
            <person name="Crnkovic C.M."/>
            <person name="Orjala J."/>
            <person name="Sanchez L.M."/>
            <person name="Ferreira A.G."/>
            <person name="Berlinck R.G.S."/>
            <person name="Eustaquio A.S."/>
        </authorList>
    </citation>
    <scope>NUCLEOTIDE SEQUENCE [LARGE SCALE GENOMIC DNA]</scope>
    <source>
        <strain evidence="5 6">Ab134</strain>
    </source>
</reference>
<dbReference type="PANTHER" id="PTHR46796">
    <property type="entry name" value="HTH-TYPE TRANSCRIPTIONAL ACTIVATOR RHAS-RELATED"/>
    <property type="match status" value="1"/>
</dbReference>
<keyword evidence="6" id="KW-1185">Reference proteome</keyword>
<dbReference type="PRINTS" id="PR00032">
    <property type="entry name" value="HTHARAC"/>
</dbReference>
<evidence type="ECO:0000256" key="1">
    <source>
        <dbReference type="ARBA" id="ARBA00023015"/>
    </source>
</evidence>
<gene>
    <name evidence="5" type="ORF">KGB56_10550</name>
</gene>
<protein>
    <submittedName>
        <fullName evidence="5">Helix-turn-helix transcriptional regulator</fullName>
    </submittedName>
</protein>
<dbReference type="SMART" id="SM00342">
    <property type="entry name" value="HTH_ARAC"/>
    <property type="match status" value="1"/>
</dbReference>
<name>A0ABX8ARP6_9HYPH</name>
<feature type="domain" description="HTH araC/xylS-type" evidence="4">
    <location>
        <begin position="197"/>
        <end position="294"/>
    </location>
</feature>
<dbReference type="EMBL" id="CP074126">
    <property type="protein sequence ID" value="QUS57784.1"/>
    <property type="molecule type" value="Genomic_DNA"/>
</dbReference>
<dbReference type="InterPro" id="IPR018062">
    <property type="entry name" value="HTH_AraC-typ_CS"/>
</dbReference>
<dbReference type="InterPro" id="IPR018060">
    <property type="entry name" value="HTH_AraC"/>
</dbReference>
<organism evidence="5 6">
    <name type="scientific">Pseudovibrio brasiliensis</name>
    <dbReference type="NCBI Taxonomy" id="1898042"/>
    <lineage>
        <taxon>Bacteria</taxon>
        <taxon>Pseudomonadati</taxon>
        <taxon>Pseudomonadota</taxon>
        <taxon>Alphaproteobacteria</taxon>
        <taxon>Hyphomicrobiales</taxon>
        <taxon>Stappiaceae</taxon>
        <taxon>Pseudovibrio</taxon>
    </lineage>
</organism>
<accession>A0ABX8ARP6</accession>
<dbReference type="PROSITE" id="PS00041">
    <property type="entry name" value="HTH_ARAC_FAMILY_1"/>
    <property type="match status" value="1"/>
</dbReference>
<evidence type="ECO:0000256" key="2">
    <source>
        <dbReference type="ARBA" id="ARBA00023125"/>
    </source>
</evidence>
<evidence type="ECO:0000313" key="6">
    <source>
        <dbReference type="Proteomes" id="UP000680706"/>
    </source>
</evidence>
<evidence type="ECO:0000256" key="3">
    <source>
        <dbReference type="ARBA" id="ARBA00023163"/>
    </source>
</evidence>
<keyword evidence="1" id="KW-0805">Transcription regulation</keyword>
<proteinExistence type="predicted"/>
<dbReference type="Gene3D" id="1.10.10.60">
    <property type="entry name" value="Homeodomain-like"/>
    <property type="match status" value="2"/>
</dbReference>
<dbReference type="PANTHER" id="PTHR46796:SF6">
    <property type="entry name" value="ARAC SUBFAMILY"/>
    <property type="match status" value="1"/>
</dbReference>
<dbReference type="InterPro" id="IPR050204">
    <property type="entry name" value="AraC_XylS_family_regulators"/>
</dbReference>
<dbReference type="Pfam" id="PF12833">
    <property type="entry name" value="HTH_18"/>
    <property type="match status" value="1"/>
</dbReference>
<keyword evidence="3" id="KW-0804">Transcription</keyword>
<sequence>MKSQGAFSVQIAQQIRVKVLDETMGHHAHDSLVELSPIFQIFIYLEGQQQFYIDDVYFDLDAGSRDAPKPQVLLFNLKKSANLRLRPSEAGHSLRKVGIAAQPDWFGSLGLESPALSEELRSFMNGHLNYFIWQPDEQMVECAARVLSMSSESCDEIGGLQRQAEALGLLAQTCAHLRGAVQAEAQEDDTKLRIKGLKVREYLLEHLGEDLSIERISKETGLSKRSIQRHFKEKYNLTVSDFIRKQRLEKARQAINKGGITVAEAAYMAGYNSPSSFSNAFKRVYGSAPKNWRA</sequence>